<keyword evidence="2" id="KW-0547">Nucleotide-binding</keyword>
<evidence type="ECO:0000313" key="5">
    <source>
        <dbReference type="EMBL" id="MDI2099634.1"/>
    </source>
</evidence>
<dbReference type="CDD" id="cd03293">
    <property type="entry name" value="ABC_NrtD_SsuB_transporters"/>
    <property type="match status" value="1"/>
</dbReference>
<accession>A0AAW6TB04</accession>
<dbReference type="InterPro" id="IPR050166">
    <property type="entry name" value="ABC_transporter_ATP-bind"/>
</dbReference>
<dbReference type="InterPro" id="IPR003439">
    <property type="entry name" value="ABC_transporter-like_ATP-bd"/>
</dbReference>
<dbReference type="RefSeq" id="WP_281489426.1">
    <property type="nucleotide sequence ID" value="NZ_JASATX010000006.1"/>
</dbReference>
<dbReference type="PANTHER" id="PTHR42788:SF13">
    <property type="entry name" value="ALIPHATIC SULFONATES IMPORT ATP-BINDING PROTEIN SSUB"/>
    <property type="match status" value="1"/>
</dbReference>
<dbReference type="PANTHER" id="PTHR42788">
    <property type="entry name" value="TAURINE IMPORT ATP-BINDING PROTEIN-RELATED"/>
    <property type="match status" value="1"/>
</dbReference>
<organism evidence="5 6">
    <name type="scientific">Ruicaihuangia caeni</name>
    <dbReference type="NCBI Taxonomy" id="3042517"/>
    <lineage>
        <taxon>Bacteria</taxon>
        <taxon>Bacillati</taxon>
        <taxon>Actinomycetota</taxon>
        <taxon>Actinomycetes</taxon>
        <taxon>Micrococcales</taxon>
        <taxon>Microbacteriaceae</taxon>
        <taxon>Ruicaihuangia</taxon>
    </lineage>
</organism>
<dbReference type="InterPro" id="IPR017871">
    <property type="entry name" value="ABC_transporter-like_CS"/>
</dbReference>
<gene>
    <name evidence="5" type="ORF">QF206_11730</name>
</gene>
<evidence type="ECO:0000256" key="3">
    <source>
        <dbReference type="ARBA" id="ARBA00022840"/>
    </source>
</evidence>
<dbReference type="Gene3D" id="3.40.50.300">
    <property type="entry name" value="P-loop containing nucleotide triphosphate hydrolases"/>
    <property type="match status" value="1"/>
</dbReference>
<evidence type="ECO:0000256" key="2">
    <source>
        <dbReference type="ARBA" id="ARBA00022741"/>
    </source>
</evidence>
<dbReference type="EMBL" id="JASATX010000006">
    <property type="protein sequence ID" value="MDI2099634.1"/>
    <property type="molecule type" value="Genomic_DNA"/>
</dbReference>
<dbReference type="SUPFAM" id="SSF52540">
    <property type="entry name" value="P-loop containing nucleoside triphosphate hydrolases"/>
    <property type="match status" value="1"/>
</dbReference>
<dbReference type="AlphaFoldDB" id="A0AAW6TB04"/>
<dbReference type="PROSITE" id="PS50893">
    <property type="entry name" value="ABC_TRANSPORTER_2"/>
    <property type="match status" value="1"/>
</dbReference>
<dbReference type="GO" id="GO:0016887">
    <property type="term" value="F:ATP hydrolysis activity"/>
    <property type="evidence" value="ECO:0007669"/>
    <property type="project" value="InterPro"/>
</dbReference>
<proteinExistence type="predicted"/>
<dbReference type="GO" id="GO:0005524">
    <property type="term" value="F:ATP binding"/>
    <property type="evidence" value="ECO:0007669"/>
    <property type="project" value="UniProtKB-KW"/>
</dbReference>
<evidence type="ECO:0000259" key="4">
    <source>
        <dbReference type="PROSITE" id="PS50893"/>
    </source>
</evidence>
<reference evidence="5 6" key="1">
    <citation type="submission" date="2023-04" db="EMBL/GenBank/DDBJ databases">
        <title>Klugiella caeni sp. nov. isolated from the sludge of biochemical tank.</title>
        <authorList>
            <person name="Geng K."/>
        </authorList>
    </citation>
    <scope>NUCLEOTIDE SEQUENCE [LARGE SCALE GENOMIC DNA]</scope>
    <source>
        <strain evidence="5 6">YN-L-19</strain>
    </source>
</reference>
<dbReference type="Pfam" id="PF00005">
    <property type="entry name" value="ABC_tran"/>
    <property type="match status" value="1"/>
</dbReference>
<name>A0AAW6TB04_9MICO</name>
<dbReference type="SMART" id="SM00382">
    <property type="entry name" value="AAA"/>
    <property type="match status" value="1"/>
</dbReference>
<dbReference type="InterPro" id="IPR027417">
    <property type="entry name" value="P-loop_NTPase"/>
</dbReference>
<dbReference type="PROSITE" id="PS00211">
    <property type="entry name" value="ABC_TRANSPORTER_1"/>
    <property type="match status" value="1"/>
</dbReference>
<keyword evidence="1" id="KW-0813">Transport</keyword>
<protein>
    <submittedName>
        <fullName evidence="5">ABC transporter ATP-binding protein</fullName>
    </submittedName>
</protein>
<comment type="caution">
    <text evidence="5">The sequence shown here is derived from an EMBL/GenBank/DDBJ whole genome shotgun (WGS) entry which is preliminary data.</text>
</comment>
<evidence type="ECO:0000256" key="1">
    <source>
        <dbReference type="ARBA" id="ARBA00022448"/>
    </source>
</evidence>
<evidence type="ECO:0000313" key="6">
    <source>
        <dbReference type="Proteomes" id="UP001321506"/>
    </source>
</evidence>
<dbReference type="InterPro" id="IPR003593">
    <property type="entry name" value="AAA+_ATPase"/>
</dbReference>
<sequence length="270" mass="30031">MTINTPVTDARPAISLRNVTKTFDAGGGLVHALDDIDLDIAPGAFVSLLGPSGCGKSTLLRVIGDLVKPTEGVVEVNGRSAEAARKAREYGMAFQAPGLMDWRTIRRNIELPLQVQGVPRNERRARAEEMLELVRLTGFENHRPRQLSGGMQQRVAIARALAFQPKLLLMDEPLGALDEMNREYLQRELLRIWRSTGTTIVFVTHSVSEAVFLSTEVVVMSPRPGRIADRIPIDLPYPRTDETRMTEEFYHAESRVRTALHSVLEPVQVG</sequence>
<dbReference type="Proteomes" id="UP001321506">
    <property type="component" value="Unassembled WGS sequence"/>
</dbReference>
<keyword evidence="6" id="KW-1185">Reference proteome</keyword>
<keyword evidence="3 5" id="KW-0067">ATP-binding</keyword>
<feature type="domain" description="ABC transporter" evidence="4">
    <location>
        <begin position="14"/>
        <end position="247"/>
    </location>
</feature>